<name>A0ABP9H1U2_9FLAO</name>
<dbReference type="EMBL" id="BAABJK010000002">
    <property type="protein sequence ID" value="GAA4959482.1"/>
    <property type="molecule type" value="Genomic_DNA"/>
</dbReference>
<keyword evidence="2" id="KW-1185">Reference proteome</keyword>
<proteinExistence type="predicted"/>
<accession>A0ABP9H1U2</accession>
<evidence type="ECO:0000313" key="2">
    <source>
        <dbReference type="Proteomes" id="UP001501692"/>
    </source>
</evidence>
<evidence type="ECO:0000313" key="1">
    <source>
        <dbReference type="EMBL" id="GAA4959482.1"/>
    </source>
</evidence>
<reference evidence="2" key="1">
    <citation type="journal article" date="2019" name="Int. J. Syst. Evol. Microbiol.">
        <title>The Global Catalogue of Microorganisms (GCM) 10K type strain sequencing project: providing services to taxonomists for standard genome sequencing and annotation.</title>
        <authorList>
            <consortium name="The Broad Institute Genomics Platform"/>
            <consortium name="The Broad Institute Genome Sequencing Center for Infectious Disease"/>
            <person name="Wu L."/>
            <person name="Ma J."/>
        </authorList>
    </citation>
    <scope>NUCLEOTIDE SEQUENCE [LARGE SCALE GENOMIC DNA]</scope>
    <source>
        <strain evidence="2">JCM 18287</strain>
    </source>
</reference>
<protein>
    <submittedName>
        <fullName evidence="1">Uncharacterized protein</fullName>
    </submittedName>
</protein>
<dbReference type="Proteomes" id="UP001501692">
    <property type="component" value="Unassembled WGS sequence"/>
</dbReference>
<organism evidence="1 2">
    <name type="scientific">Algibacter aquimarinus</name>
    <dbReference type="NCBI Taxonomy" id="1136748"/>
    <lineage>
        <taxon>Bacteria</taxon>
        <taxon>Pseudomonadati</taxon>
        <taxon>Bacteroidota</taxon>
        <taxon>Flavobacteriia</taxon>
        <taxon>Flavobacteriales</taxon>
        <taxon>Flavobacteriaceae</taxon>
        <taxon>Algibacter</taxon>
    </lineage>
</organism>
<comment type="caution">
    <text evidence="1">The sequence shown here is derived from an EMBL/GenBank/DDBJ whole genome shotgun (WGS) entry which is preliminary data.</text>
</comment>
<sequence>MVNAITSEQQIEIGIKDRKTRYILSSLKPSVAVRINQKIVVARIIAFKIVFGRFIISYSNLKLSYPNSCQSVLFNCLK</sequence>
<gene>
    <name evidence="1" type="ORF">GCM10023315_03910</name>
</gene>